<reference evidence="1 2" key="1">
    <citation type="journal article" date="2018" name="PLoS Genet.">
        <title>Population sequencing reveals clonal diversity and ancestral inbreeding in the grapevine cultivar Chardonnay.</title>
        <authorList>
            <person name="Roach M.J."/>
            <person name="Johnson D.L."/>
            <person name="Bohlmann J."/>
            <person name="van Vuuren H.J."/>
            <person name="Jones S.J."/>
            <person name="Pretorius I.S."/>
            <person name="Schmidt S.A."/>
            <person name="Borneman A.R."/>
        </authorList>
    </citation>
    <scope>NUCLEOTIDE SEQUENCE [LARGE SCALE GENOMIC DNA]</scope>
    <source>
        <strain evidence="2">cv. Chardonnay</strain>
        <tissue evidence="1">Leaf</tissue>
    </source>
</reference>
<dbReference type="EMBL" id="QGNW01002194">
    <property type="protein sequence ID" value="RVW23491.1"/>
    <property type="molecule type" value="Genomic_DNA"/>
</dbReference>
<dbReference type="AlphaFoldDB" id="A0A438CJW5"/>
<evidence type="ECO:0000313" key="1">
    <source>
        <dbReference type="EMBL" id="RVW23491.1"/>
    </source>
</evidence>
<dbReference type="Proteomes" id="UP000288805">
    <property type="component" value="Unassembled WGS sequence"/>
</dbReference>
<accession>A0A438CJW5</accession>
<sequence>MLLISSLNCSWQMTCLLFGVDEVFGEDALLGRLEGMKDVIEQVTKRFKDPVRSLILKYFLWLDTKSLLKRQQDQKGLWELKMEDYICVTKNGSLPSCVRI</sequence>
<proteinExistence type="predicted"/>
<evidence type="ECO:0000313" key="2">
    <source>
        <dbReference type="Proteomes" id="UP000288805"/>
    </source>
</evidence>
<protein>
    <submittedName>
        <fullName evidence="1">Uncharacterized protein</fullName>
    </submittedName>
</protein>
<comment type="caution">
    <text evidence="1">The sequence shown here is derived from an EMBL/GenBank/DDBJ whole genome shotgun (WGS) entry which is preliminary data.</text>
</comment>
<organism evidence="1 2">
    <name type="scientific">Vitis vinifera</name>
    <name type="common">Grape</name>
    <dbReference type="NCBI Taxonomy" id="29760"/>
    <lineage>
        <taxon>Eukaryota</taxon>
        <taxon>Viridiplantae</taxon>
        <taxon>Streptophyta</taxon>
        <taxon>Embryophyta</taxon>
        <taxon>Tracheophyta</taxon>
        <taxon>Spermatophyta</taxon>
        <taxon>Magnoliopsida</taxon>
        <taxon>eudicotyledons</taxon>
        <taxon>Gunneridae</taxon>
        <taxon>Pentapetalae</taxon>
        <taxon>rosids</taxon>
        <taxon>Vitales</taxon>
        <taxon>Vitaceae</taxon>
        <taxon>Viteae</taxon>
        <taxon>Vitis</taxon>
    </lineage>
</organism>
<gene>
    <name evidence="1" type="ORF">CK203_110461</name>
</gene>
<name>A0A438CJW5_VITVI</name>